<dbReference type="FunFam" id="2.20.100.10:FF:000005">
    <property type="entry name" value="ADAM metallopeptidase with thrombospondin type 1 motif 9"/>
    <property type="match status" value="1"/>
</dbReference>
<keyword evidence="5" id="KW-0328">Glycosyltransferase</keyword>
<evidence type="ECO:0000256" key="8">
    <source>
        <dbReference type="ARBA" id="ARBA00022729"/>
    </source>
</evidence>
<evidence type="ECO:0000256" key="11">
    <source>
        <dbReference type="ARBA" id="ARBA00022989"/>
    </source>
</evidence>
<evidence type="ECO:0000256" key="9">
    <source>
        <dbReference type="ARBA" id="ARBA00022737"/>
    </source>
</evidence>
<organism evidence="14 15">
    <name type="scientific">Perkinsus olseni</name>
    <name type="common">Perkinsus atlanticus</name>
    <dbReference type="NCBI Taxonomy" id="32597"/>
    <lineage>
        <taxon>Eukaryota</taxon>
        <taxon>Sar</taxon>
        <taxon>Alveolata</taxon>
        <taxon>Perkinsozoa</taxon>
        <taxon>Perkinsea</taxon>
        <taxon>Perkinsida</taxon>
        <taxon>Perkinsidae</taxon>
        <taxon>Perkinsus</taxon>
    </lineage>
</organism>
<evidence type="ECO:0000256" key="1">
    <source>
        <dbReference type="ARBA" id="ARBA00004323"/>
    </source>
</evidence>
<keyword evidence="12" id="KW-0333">Golgi apparatus</keyword>
<dbReference type="GO" id="GO:0016758">
    <property type="term" value="F:hexosyltransferase activity"/>
    <property type="evidence" value="ECO:0007669"/>
    <property type="project" value="InterPro"/>
</dbReference>
<keyword evidence="11" id="KW-1133">Transmembrane helix</keyword>
<name>A0A7J6TH10_PEROL</name>
<evidence type="ECO:0000256" key="13">
    <source>
        <dbReference type="ARBA" id="ARBA00023136"/>
    </source>
</evidence>
<dbReference type="InterPro" id="IPR002659">
    <property type="entry name" value="Glyco_trans_31"/>
</dbReference>
<gene>
    <name evidence="14" type="ORF">FOZ62_000933</name>
</gene>
<dbReference type="PROSITE" id="PS50092">
    <property type="entry name" value="TSP1"/>
    <property type="match status" value="1"/>
</dbReference>
<evidence type="ECO:0000256" key="2">
    <source>
        <dbReference type="ARBA" id="ARBA00004613"/>
    </source>
</evidence>
<dbReference type="Pfam" id="PF19030">
    <property type="entry name" value="TSP1_ADAMTS"/>
    <property type="match status" value="1"/>
</dbReference>
<feature type="non-terminal residue" evidence="14">
    <location>
        <position position="528"/>
    </location>
</feature>
<keyword evidence="9" id="KW-0677">Repeat</keyword>
<evidence type="ECO:0000256" key="7">
    <source>
        <dbReference type="ARBA" id="ARBA00022692"/>
    </source>
</evidence>
<evidence type="ECO:0008006" key="16">
    <source>
        <dbReference type="Google" id="ProtNLM"/>
    </source>
</evidence>
<evidence type="ECO:0000256" key="5">
    <source>
        <dbReference type="ARBA" id="ARBA00022676"/>
    </source>
</evidence>
<dbReference type="GO" id="GO:0005576">
    <property type="term" value="C:extracellular region"/>
    <property type="evidence" value="ECO:0007669"/>
    <property type="project" value="UniProtKB-SubCell"/>
</dbReference>
<dbReference type="AlphaFoldDB" id="A0A7J6TH10"/>
<dbReference type="GO" id="GO:0000139">
    <property type="term" value="C:Golgi membrane"/>
    <property type="evidence" value="ECO:0007669"/>
    <property type="project" value="UniProtKB-SubCell"/>
</dbReference>
<proteinExistence type="inferred from homology"/>
<dbReference type="SUPFAM" id="SSF82895">
    <property type="entry name" value="TSP-1 type 1 repeat"/>
    <property type="match status" value="1"/>
</dbReference>
<dbReference type="Pfam" id="PF01762">
    <property type="entry name" value="Galactosyl_T"/>
    <property type="match status" value="1"/>
</dbReference>
<dbReference type="PANTHER" id="PTHR11214">
    <property type="entry name" value="BETA-1,3-N-ACETYLGLUCOSAMINYLTRANSFERASE"/>
    <property type="match status" value="1"/>
</dbReference>
<evidence type="ECO:0000256" key="6">
    <source>
        <dbReference type="ARBA" id="ARBA00022679"/>
    </source>
</evidence>
<keyword evidence="8" id="KW-0732">Signal</keyword>
<evidence type="ECO:0000256" key="12">
    <source>
        <dbReference type="ARBA" id="ARBA00023034"/>
    </source>
</evidence>
<evidence type="ECO:0000256" key="3">
    <source>
        <dbReference type="ARBA" id="ARBA00008661"/>
    </source>
</evidence>
<comment type="similarity">
    <text evidence="3">Belongs to the glycosyltransferase 31 family.</text>
</comment>
<keyword evidence="7" id="KW-0812">Transmembrane</keyword>
<dbReference type="InterPro" id="IPR036383">
    <property type="entry name" value="TSP1_rpt_sf"/>
</dbReference>
<keyword evidence="6" id="KW-0808">Transferase</keyword>
<dbReference type="Gene3D" id="2.20.100.10">
    <property type="entry name" value="Thrombospondin type-1 (TSP1) repeat"/>
    <property type="match status" value="1"/>
</dbReference>
<comment type="caution">
    <text evidence="14">The sequence shown here is derived from an EMBL/GenBank/DDBJ whole genome shotgun (WGS) entry which is preliminary data.</text>
</comment>
<sequence>MWQLRKYEGADSKRSIKLYFIIGDSTELNSDQKATLEEERKQYDDIRELKGFHDRYEKMGQKVLEIFKVCPDIFGEYRLLLKADPDSYLHVARLIAVLEEKKAFSLPWVHAGVFWRNMPIMQESLKESTGLDVYPWNARGAALILSRDLVEFMANSPVPFKEMKADDAMLGTILAPYEYNRIDLDVSASWPQCGCAITCAYDIDGTAKEAYQADHYNTFETLRWKQRRYEMFGDSCWRMGSPQESSCRRATLPGRDDEKFYFDAITTAMIPDGVVVPDHTSTRDGVCKISFQWKADGWSECSKECGGGVRTRCIKCSGPNGHAYDDVECDANTRPLEEEPCNDHPCPEGFFLGGGVAARVKKSELDSSRCCVYLNEACEPSHLSILPSSNRCEEILDLAIVIPTAPTQTERRCTVLNSRARQLTDVEEVGDTLEGAFKSWKRTANGPETRQQLSGILSWAEDPSSVSEARGTVLWAREYLYLRGCDSTEVCESAKCLEEHPLTVGAAIIAYLAPVVVKQPNPSLKPSL</sequence>
<dbReference type="InterPro" id="IPR000884">
    <property type="entry name" value="TSP1_rpt"/>
</dbReference>
<dbReference type="Proteomes" id="UP000574390">
    <property type="component" value="Unassembled WGS sequence"/>
</dbReference>
<dbReference type="Gene3D" id="3.90.550.50">
    <property type="match status" value="1"/>
</dbReference>
<reference evidence="14 15" key="1">
    <citation type="submission" date="2020-04" db="EMBL/GenBank/DDBJ databases">
        <title>Perkinsus olseni comparative genomics.</title>
        <authorList>
            <person name="Bogema D.R."/>
        </authorList>
    </citation>
    <scope>NUCLEOTIDE SEQUENCE [LARGE SCALE GENOMIC DNA]</scope>
    <source>
        <strain evidence="14">ATCC PRA-205</strain>
    </source>
</reference>
<comment type="subcellular location">
    <subcellularLocation>
        <location evidence="1">Golgi apparatus membrane</location>
        <topology evidence="1">Single-pass type II membrane protein</topology>
    </subcellularLocation>
    <subcellularLocation>
        <location evidence="2">Secreted</location>
    </subcellularLocation>
</comment>
<keyword evidence="4" id="KW-0964">Secreted</keyword>
<dbReference type="GO" id="GO:0006493">
    <property type="term" value="P:protein O-linked glycosylation"/>
    <property type="evidence" value="ECO:0007669"/>
    <property type="project" value="TreeGrafter"/>
</dbReference>
<evidence type="ECO:0000256" key="10">
    <source>
        <dbReference type="ARBA" id="ARBA00022968"/>
    </source>
</evidence>
<keyword evidence="10" id="KW-0735">Signal-anchor</keyword>
<accession>A0A7J6TH10</accession>
<dbReference type="EMBL" id="JABANM010007257">
    <property type="protein sequence ID" value="KAF4744569.1"/>
    <property type="molecule type" value="Genomic_DNA"/>
</dbReference>
<dbReference type="PANTHER" id="PTHR11214:SF3">
    <property type="entry name" value="BETA-1,3-GALACTOSYLTRANSFERASE 6"/>
    <property type="match status" value="1"/>
</dbReference>
<protein>
    <recommendedName>
        <fullName evidence="16">Hexosyltransferase</fullName>
    </recommendedName>
</protein>
<evidence type="ECO:0000313" key="14">
    <source>
        <dbReference type="EMBL" id="KAF4744569.1"/>
    </source>
</evidence>
<evidence type="ECO:0000256" key="4">
    <source>
        <dbReference type="ARBA" id="ARBA00022525"/>
    </source>
</evidence>
<dbReference type="SMART" id="SM00209">
    <property type="entry name" value="TSP1"/>
    <property type="match status" value="1"/>
</dbReference>
<keyword evidence="13" id="KW-0472">Membrane</keyword>
<evidence type="ECO:0000313" key="15">
    <source>
        <dbReference type="Proteomes" id="UP000574390"/>
    </source>
</evidence>